<dbReference type="InterPro" id="IPR011990">
    <property type="entry name" value="TPR-like_helical_dom_sf"/>
</dbReference>
<feature type="region of interest" description="Disordered" evidence="2">
    <location>
        <begin position="775"/>
        <end position="861"/>
    </location>
</feature>
<feature type="domain" description="DNA/RNA-binding" evidence="3">
    <location>
        <begin position="321"/>
        <end position="598"/>
    </location>
</feature>
<name>A0A8J4SS40_9TREM</name>
<accession>A0A8J4SS40</accession>
<feature type="compositionally biased region" description="Polar residues" evidence="2">
    <location>
        <begin position="1248"/>
        <end position="1263"/>
    </location>
</feature>
<evidence type="ECO:0000313" key="5">
    <source>
        <dbReference type="Proteomes" id="UP000748531"/>
    </source>
</evidence>
<dbReference type="GO" id="GO:0000184">
    <property type="term" value="P:nuclear-transcribed mRNA catabolic process, nonsense-mediated decay"/>
    <property type="evidence" value="ECO:0007669"/>
    <property type="project" value="UniProtKB-KW"/>
</dbReference>
<dbReference type="SUPFAM" id="SSF48452">
    <property type="entry name" value="TPR-like"/>
    <property type="match status" value="1"/>
</dbReference>
<dbReference type="GO" id="GO:0042162">
    <property type="term" value="F:telomeric DNA binding"/>
    <property type="evidence" value="ECO:0007669"/>
    <property type="project" value="TreeGrafter"/>
</dbReference>
<feature type="compositionally biased region" description="Low complexity" evidence="2">
    <location>
        <begin position="813"/>
        <end position="827"/>
    </location>
</feature>
<dbReference type="Proteomes" id="UP000748531">
    <property type="component" value="Unassembled WGS sequence"/>
</dbReference>
<protein>
    <recommendedName>
        <fullName evidence="3">DNA/RNA-binding domain-containing protein</fullName>
    </recommendedName>
</protein>
<evidence type="ECO:0000313" key="4">
    <source>
        <dbReference type="EMBL" id="KAF5403875.1"/>
    </source>
</evidence>
<dbReference type="Pfam" id="PF10373">
    <property type="entry name" value="EST1_DNA_bind"/>
    <property type="match status" value="1"/>
</dbReference>
<dbReference type="PANTHER" id="PTHR15696">
    <property type="entry name" value="SMG-7 SUPPRESSOR WITH MORPHOLOGICAL EFFECT ON GENITALIA PROTEIN 7"/>
    <property type="match status" value="1"/>
</dbReference>
<dbReference type="PANTHER" id="PTHR15696:SF5">
    <property type="entry name" value="NONSENSE-MEDIATED MRNA DECAY FACTOR SMG7"/>
    <property type="match status" value="1"/>
</dbReference>
<organism evidence="4 5">
    <name type="scientific">Paragonimus heterotremus</name>
    <dbReference type="NCBI Taxonomy" id="100268"/>
    <lineage>
        <taxon>Eukaryota</taxon>
        <taxon>Metazoa</taxon>
        <taxon>Spiralia</taxon>
        <taxon>Lophotrochozoa</taxon>
        <taxon>Platyhelminthes</taxon>
        <taxon>Trematoda</taxon>
        <taxon>Digenea</taxon>
        <taxon>Plagiorchiida</taxon>
        <taxon>Troglotremata</taxon>
        <taxon>Troglotrematidae</taxon>
        <taxon>Paragonimus</taxon>
    </lineage>
</organism>
<dbReference type="EMBL" id="LUCH01000998">
    <property type="protein sequence ID" value="KAF5403875.1"/>
    <property type="molecule type" value="Genomic_DNA"/>
</dbReference>
<dbReference type="OrthoDB" id="69928at2759"/>
<evidence type="ECO:0000259" key="3">
    <source>
        <dbReference type="Pfam" id="PF10373"/>
    </source>
</evidence>
<dbReference type="GO" id="GO:0005697">
    <property type="term" value="C:telomerase holoenzyme complex"/>
    <property type="evidence" value="ECO:0007669"/>
    <property type="project" value="TreeGrafter"/>
</dbReference>
<feature type="region of interest" description="Disordered" evidence="2">
    <location>
        <begin position="1248"/>
        <end position="1269"/>
    </location>
</feature>
<keyword evidence="1" id="KW-0866">Nonsense-mediated mRNA decay</keyword>
<reference evidence="4" key="1">
    <citation type="submission" date="2019-05" db="EMBL/GenBank/DDBJ databases">
        <title>Annotation for the trematode Paragonimus heterotremus.</title>
        <authorList>
            <person name="Choi Y.-J."/>
        </authorList>
    </citation>
    <scope>NUCLEOTIDE SEQUENCE</scope>
    <source>
        <strain evidence="4">LC</strain>
    </source>
</reference>
<dbReference type="InterPro" id="IPR018834">
    <property type="entry name" value="DNA/RNA-bd_Est1-type"/>
</dbReference>
<evidence type="ECO:0000256" key="2">
    <source>
        <dbReference type="SAM" id="MobiDB-lite"/>
    </source>
</evidence>
<sequence length="1296" mass="142057">MNPTPFSVISDEETEYTHQSRLFKELRLLMNHKPPENAPPSVHDEYHLRLQEIYVEIISRFPQFAVENKLELDMWNNLYKTQIDALRSTLLRRGTISETALTVGGQPRSTMELKLRFVLLLDRASGVYLALVHRLLHSLPDTTWPKSILAAVTSPAAPTGLFKFDQLGRTSGRFDLDLVTFSALQRFNTSLDVTTVGSNVSVISPTYSRWLAQKLKAEATTGTAPRILSRGDRLPAVVQCHAEDNLKSSSAQRGISGEPASPVNHVVSASGHSNTMEDTKTKSELAESPPVDHMTAVNYIIQHCLLHLGDVARYRQPANVATGYYLWAWLVHPDSGHPYNQLAILESAKGSKTRVDALFYYFVRAIACRYPFPAALTNLRRFLRTNLSLDRLHRINNTISPSDNSFRYMLYTFLACLQLSADPSVLTTVAYKFVTISSHCVDQFPTSVDYQWLLRLVTVHVYLLTECANTLQTELSRSADTSENSSNKNCEVGCSLLLPVTVHLFDWIARQYMAWSSTSDHKRQSDPGLLAALVVILLWLRRHALASSAVLDAAFRVHAPSLSELSVCLMNNLLTQFSERSCDEHSASAAHTFAEQRHKDDLLSSQLDWQSLLQLPELALLQGFLPLGVPCQRTLCTTGTKLTTSPPFTFIRSRLETFHGCDLTAPDRNQVSCSDQHVSVAECHPHTCSSAIHRTRVQLILESARIIADLLPALIGWSDDPPDEPHSVHLNQCLRGRFQHVHRYQPTISQLIPTFSPKSTRTVSAVMEAHQMSKDSMIPGAPLNIQNSSNESRSITVSPKDYTGVPLENTSEPPSVSSAIPADSSSDWLTSAVNQCSTDSVPTDSRTSAQSPISSTRNVISRSSVPHEMQLETCSNLSSTSISVSSSANVFSSGPTSGGLIVNAELAKFIQEQASQVAARQQQQRVELSAGLAEAGDTKTPTNRYFDSSFADSGYLKGGRSNSSRLCLSAAFRKDLPPRFARRLQAELLEREQRLGTSGNSEQVDPLKSPILVDLTKPAPLARKESEAPFELDSLLSASITSKTLDQATLVPTSIAVTATSCSQFLLPVDRQLSFAPVISNPLMTRYQNASLNVTAGPIPSSTGLSLCPTSTFSLPPPLPLVPPDYSSMVSSLMHASSAGLAPRAPFTENNWHNLESIHGKNHTPVAQPGFQMCPPTSFMLPSYTTVPSSNDTLHAVMSADSFRGPIFANAEHQSAGMMNSQLYASLIERDHARAALYKDMSVSSALTSVNTNSVSEENTTDGTSDDMYANSRSGSLASFLSAGNSMQSFNHPNVP</sequence>
<proteinExistence type="predicted"/>
<comment type="caution">
    <text evidence="4">The sequence shown here is derived from an EMBL/GenBank/DDBJ whole genome shotgun (WGS) entry which is preliminary data.</text>
</comment>
<keyword evidence="5" id="KW-1185">Reference proteome</keyword>
<dbReference type="InterPro" id="IPR045153">
    <property type="entry name" value="Est1/Ebs1-like"/>
</dbReference>
<dbReference type="GO" id="GO:0070034">
    <property type="term" value="F:telomerase RNA binding"/>
    <property type="evidence" value="ECO:0007669"/>
    <property type="project" value="TreeGrafter"/>
</dbReference>
<evidence type="ECO:0000256" key="1">
    <source>
        <dbReference type="ARBA" id="ARBA00023161"/>
    </source>
</evidence>
<feature type="compositionally biased region" description="Polar residues" evidence="2">
    <location>
        <begin position="828"/>
        <end position="861"/>
    </location>
</feature>
<feature type="compositionally biased region" description="Polar residues" evidence="2">
    <location>
        <begin position="784"/>
        <end position="797"/>
    </location>
</feature>
<dbReference type="Gene3D" id="1.25.40.10">
    <property type="entry name" value="Tetratricopeptide repeat domain"/>
    <property type="match status" value="1"/>
</dbReference>
<gene>
    <name evidence="4" type="ORF">PHET_02604</name>
</gene>